<dbReference type="Pfam" id="PF00126">
    <property type="entry name" value="HTH_1"/>
    <property type="match status" value="1"/>
</dbReference>
<organism evidence="6 7">
    <name type="scientific">Paramicrobacterium chengjingii</name>
    <dbReference type="NCBI Taxonomy" id="2769067"/>
    <lineage>
        <taxon>Bacteria</taxon>
        <taxon>Bacillati</taxon>
        <taxon>Actinomycetota</taxon>
        <taxon>Actinomycetes</taxon>
        <taxon>Micrococcales</taxon>
        <taxon>Microbacteriaceae</taxon>
        <taxon>Paramicrobacterium</taxon>
    </lineage>
</organism>
<dbReference type="Gene3D" id="1.10.10.10">
    <property type="entry name" value="Winged helix-like DNA-binding domain superfamily/Winged helix DNA-binding domain"/>
    <property type="match status" value="1"/>
</dbReference>
<dbReference type="InterPro" id="IPR036388">
    <property type="entry name" value="WH-like_DNA-bd_sf"/>
</dbReference>
<dbReference type="Pfam" id="PF03466">
    <property type="entry name" value="LysR_substrate"/>
    <property type="match status" value="1"/>
</dbReference>
<dbReference type="RefSeq" id="WP_166986965.1">
    <property type="nucleotide sequence ID" value="NZ_CP061169.1"/>
</dbReference>
<evidence type="ECO:0000313" key="6">
    <source>
        <dbReference type="EMBL" id="QPZ38270.1"/>
    </source>
</evidence>
<reference evidence="6 7" key="1">
    <citation type="submission" date="2020-12" db="EMBL/GenBank/DDBJ databases">
        <title>Microbacterium sp. HY060.</title>
        <authorList>
            <person name="Zhou J."/>
        </authorList>
    </citation>
    <scope>NUCLEOTIDE SEQUENCE [LARGE SCALE GENOMIC DNA]</scope>
    <source>
        <strain evidence="6 7">HY60</strain>
    </source>
</reference>
<dbReference type="SUPFAM" id="SSF53850">
    <property type="entry name" value="Periplasmic binding protein-like II"/>
    <property type="match status" value="1"/>
</dbReference>
<evidence type="ECO:0000256" key="2">
    <source>
        <dbReference type="ARBA" id="ARBA00023015"/>
    </source>
</evidence>
<keyword evidence="7" id="KW-1185">Reference proteome</keyword>
<evidence type="ECO:0000259" key="5">
    <source>
        <dbReference type="PROSITE" id="PS50931"/>
    </source>
</evidence>
<keyword evidence="4" id="KW-0804">Transcription</keyword>
<evidence type="ECO:0000256" key="4">
    <source>
        <dbReference type="ARBA" id="ARBA00023163"/>
    </source>
</evidence>
<dbReference type="PANTHER" id="PTHR30346">
    <property type="entry name" value="TRANSCRIPTIONAL DUAL REGULATOR HCAR-RELATED"/>
    <property type="match status" value="1"/>
</dbReference>
<sequence length="296" mass="33174">MAISTRQLEYFLVTAELGTMTAAAAELFVSQSAISLSISQLEADLGIDLFVRSNPRQLHLSVAGQELLADARRLLSDFRELEDNAQAQGSVERGRLFIGWYQTLGPRLLPGVIEAFEKRYPDVTVHITEGGTTELCAALHQGSIELAVLYDLDIDQSLDTISLMEARPYVLVSPDHELAQLDTISMADLAPHDMILYAPPGEYYLSLLKSHGVNPRVKYRFNNYETVRSFTARGLGYSVLHQRQPVNASYEGRELTLREFSDDVPNLGIFLATRHLARLTRRAQAFIEQTKAEFRD</sequence>
<protein>
    <submittedName>
        <fullName evidence="6">LysR family transcriptional regulator</fullName>
    </submittedName>
</protein>
<comment type="similarity">
    <text evidence="1">Belongs to the LysR transcriptional regulatory family.</text>
</comment>
<dbReference type="PROSITE" id="PS50931">
    <property type="entry name" value="HTH_LYSR"/>
    <property type="match status" value="1"/>
</dbReference>
<dbReference type="Gene3D" id="3.40.190.10">
    <property type="entry name" value="Periplasmic binding protein-like II"/>
    <property type="match status" value="2"/>
</dbReference>
<gene>
    <name evidence="6" type="ORF">HCR76_16010</name>
</gene>
<feature type="domain" description="HTH lysR-type" evidence="5">
    <location>
        <begin position="3"/>
        <end position="61"/>
    </location>
</feature>
<dbReference type="Proteomes" id="UP000662814">
    <property type="component" value="Chromosome"/>
</dbReference>
<accession>A0ABX6YHT8</accession>
<dbReference type="PANTHER" id="PTHR30346:SF0">
    <property type="entry name" value="HCA OPERON TRANSCRIPTIONAL ACTIVATOR HCAR"/>
    <property type="match status" value="1"/>
</dbReference>
<proteinExistence type="inferred from homology"/>
<dbReference type="PRINTS" id="PR00039">
    <property type="entry name" value="HTHLYSR"/>
</dbReference>
<evidence type="ECO:0000256" key="1">
    <source>
        <dbReference type="ARBA" id="ARBA00009437"/>
    </source>
</evidence>
<evidence type="ECO:0000256" key="3">
    <source>
        <dbReference type="ARBA" id="ARBA00023125"/>
    </source>
</evidence>
<evidence type="ECO:0000313" key="7">
    <source>
        <dbReference type="Proteomes" id="UP000662814"/>
    </source>
</evidence>
<dbReference type="InterPro" id="IPR005119">
    <property type="entry name" value="LysR_subst-bd"/>
</dbReference>
<name>A0ABX6YHT8_9MICO</name>
<dbReference type="InterPro" id="IPR000847">
    <property type="entry name" value="LysR_HTH_N"/>
</dbReference>
<dbReference type="SUPFAM" id="SSF46785">
    <property type="entry name" value="Winged helix' DNA-binding domain"/>
    <property type="match status" value="1"/>
</dbReference>
<keyword evidence="3" id="KW-0238">DNA-binding</keyword>
<keyword evidence="2" id="KW-0805">Transcription regulation</keyword>
<dbReference type="EMBL" id="CP061169">
    <property type="protein sequence ID" value="QPZ38270.1"/>
    <property type="molecule type" value="Genomic_DNA"/>
</dbReference>
<dbReference type="InterPro" id="IPR036390">
    <property type="entry name" value="WH_DNA-bd_sf"/>
</dbReference>